<sequence length="143" mass="15627">LDDALPSDLYKRALLLQESYEKAAPTPRLVQGDTLVVACDASIIGWACTVTDMHGVRLYARGGLHDAGHEQWSIPRLELYALVEARKIVDSLLRDDPVRLTSKGSISSKLVPWDVRTIAAMRLWLSSAPVVLGHVRGSANPAD</sequence>
<proteinExistence type="predicted"/>
<organism evidence="1 2">
    <name type="scientific">Perkinsus chesapeaki</name>
    <name type="common">Clam parasite</name>
    <name type="synonym">Perkinsus andrewsi</name>
    <dbReference type="NCBI Taxonomy" id="330153"/>
    <lineage>
        <taxon>Eukaryota</taxon>
        <taxon>Sar</taxon>
        <taxon>Alveolata</taxon>
        <taxon>Perkinsozoa</taxon>
        <taxon>Perkinsea</taxon>
        <taxon>Perkinsida</taxon>
        <taxon>Perkinsidae</taxon>
        <taxon>Perkinsus</taxon>
    </lineage>
</organism>
<evidence type="ECO:0000313" key="2">
    <source>
        <dbReference type="Proteomes" id="UP000591131"/>
    </source>
</evidence>
<gene>
    <name evidence="1" type="ORF">FOL47_005940</name>
</gene>
<accession>A0A7J6KHI8</accession>
<evidence type="ECO:0000313" key="1">
    <source>
        <dbReference type="EMBL" id="KAF4646587.1"/>
    </source>
</evidence>
<name>A0A7J6KHI8_PERCH</name>
<keyword evidence="2" id="KW-1185">Reference proteome</keyword>
<dbReference type="AlphaFoldDB" id="A0A7J6KHI8"/>
<dbReference type="OrthoDB" id="470619at2759"/>
<comment type="caution">
    <text evidence="1">The sequence shown here is derived from an EMBL/GenBank/DDBJ whole genome shotgun (WGS) entry which is preliminary data.</text>
</comment>
<reference evidence="1 2" key="1">
    <citation type="submission" date="2020-04" db="EMBL/GenBank/DDBJ databases">
        <title>Perkinsus chesapeaki whole genome sequence.</title>
        <authorList>
            <person name="Bogema D.R."/>
        </authorList>
    </citation>
    <scope>NUCLEOTIDE SEQUENCE [LARGE SCALE GENOMIC DNA]</scope>
    <source>
        <strain evidence="1">ATCC PRA-425</strain>
    </source>
</reference>
<dbReference type="Proteomes" id="UP000591131">
    <property type="component" value="Unassembled WGS sequence"/>
</dbReference>
<feature type="non-terminal residue" evidence="1">
    <location>
        <position position="143"/>
    </location>
</feature>
<dbReference type="EMBL" id="JAAPAO010003292">
    <property type="protein sequence ID" value="KAF4646587.1"/>
    <property type="molecule type" value="Genomic_DNA"/>
</dbReference>
<feature type="non-terminal residue" evidence="1">
    <location>
        <position position="1"/>
    </location>
</feature>
<protein>
    <submittedName>
        <fullName evidence="1">Uncharacterized protein</fullName>
    </submittedName>
</protein>